<dbReference type="EMBL" id="JACGWJ010000013">
    <property type="protein sequence ID" value="KAL0378942.1"/>
    <property type="molecule type" value="Genomic_DNA"/>
</dbReference>
<proteinExistence type="predicted"/>
<evidence type="ECO:0000313" key="2">
    <source>
        <dbReference type="EMBL" id="KAL0378942.1"/>
    </source>
</evidence>
<accession>A0AAW2RF96</accession>
<evidence type="ECO:0000256" key="1">
    <source>
        <dbReference type="SAM" id="MobiDB-lite"/>
    </source>
</evidence>
<reference evidence="2" key="1">
    <citation type="submission" date="2020-06" db="EMBL/GenBank/DDBJ databases">
        <authorList>
            <person name="Li T."/>
            <person name="Hu X."/>
            <person name="Zhang T."/>
            <person name="Song X."/>
            <person name="Zhang H."/>
            <person name="Dai N."/>
            <person name="Sheng W."/>
            <person name="Hou X."/>
            <person name="Wei L."/>
        </authorList>
    </citation>
    <scope>NUCLEOTIDE SEQUENCE</scope>
    <source>
        <strain evidence="2">G02</strain>
        <tissue evidence="2">Leaf</tissue>
    </source>
</reference>
<dbReference type="AlphaFoldDB" id="A0AAW2RF96"/>
<protein>
    <submittedName>
        <fullName evidence="2">Uncharacterized protein</fullName>
    </submittedName>
</protein>
<feature type="region of interest" description="Disordered" evidence="1">
    <location>
        <begin position="19"/>
        <end position="40"/>
    </location>
</feature>
<organism evidence="2">
    <name type="scientific">Sesamum radiatum</name>
    <name type="common">Black benniseed</name>
    <dbReference type="NCBI Taxonomy" id="300843"/>
    <lineage>
        <taxon>Eukaryota</taxon>
        <taxon>Viridiplantae</taxon>
        <taxon>Streptophyta</taxon>
        <taxon>Embryophyta</taxon>
        <taxon>Tracheophyta</taxon>
        <taxon>Spermatophyta</taxon>
        <taxon>Magnoliopsida</taxon>
        <taxon>eudicotyledons</taxon>
        <taxon>Gunneridae</taxon>
        <taxon>Pentapetalae</taxon>
        <taxon>asterids</taxon>
        <taxon>lamiids</taxon>
        <taxon>Lamiales</taxon>
        <taxon>Pedaliaceae</taxon>
        <taxon>Sesamum</taxon>
    </lineage>
</organism>
<sequence>MGSSLAYSDESSVRFVMEIPGDQDPSEATSRPIDLDPPMHRSGLKWSLRQAAVAARRLMDEENVEAEGERDWYA</sequence>
<gene>
    <name evidence="2" type="ORF">Sradi_3199700</name>
</gene>
<comment type="caution">
    <text evidence="2">The sequence shown here is derived from an EMBL/GenBank/DDBJ whole genome shotgun (WGS) entry which is preliminary data.</text>
</comment>
<name>A0AAW2RF96_SESRA</name>
<reference evidence="2" key="2">
    <citation type="journal article" date="2024" name="Plant">
        <title>Genomic evolution and insights into agronomic trait innovations of Sesamum species.</title>
        <authorList>
            <person name="Miao H."/>
            <person name="Wang L."/>
            <person name="Qu L."/>
            <person name="Liu H."/>
            <person name="Sun Y."/>
            <person name="Le M."/>
            <person name="Wang Q."/>
            <person name="Wei S."/>
            <person name="Zheng Y."/>
            <person name="Lin W."/>
            <person name="Duan Y."/>
            <person name="Cao H."/>
            <person name="Xiong S."/>
            <person name="Wang X."/>
            <person name="Wei L."/>
            <person name="Li C."/>
            <person name="Ma Q."/>
            <person name="Ju M."/>
            <person name="Zhao R."/>
            <person name="Li G."/>
            <person name="Mu C."/>
            <person name="Tian Q."/>
            <person name="Mei H."/>
            <person name="Zhang T."/>
            <person name="Gao T."/>
            <person name="Zhang H."/>
        </authorList>
    </citation>
    <scope>NUCLEOTIDE SEQUENCE</scope>
    <source>
        <strain evidence="2">G02</strain>
    </source>
</reference>